<dbReference type="AlphaFoldDB" id="A0A657LQB4"/>
<keyword evidence="1" id="KW-0732">Signal</keyword>
<evidence type="ECO:0000256" key="1">
    <source>
        <dbReference type="SAM" id="SignalP"/>
    </source>
</evidence>
<dbReference type="EMBL" id="LSRP01000096">
    <property type="protein sequence ID" value="OJF95059.1"/>
    <property type="molecule type" value="Genomic_DNA"/>
</dbReference>
<proteinExistence type="predicted"/>
<comment type="caution">
    <text evidence="2">The sequence shown here is derived from an EMBL/GenBank/DDBJ whole genome shotgun (WGS) entry which is preliminary data.</text>
</comment>
<dbReference type="RefSeq" id="WP_071833962.1">
    <property type="nucleotide sequence ID" value="NZ_LSRP01000096.1"/>
</dbReference>
<protein>
    <submittedName>
        <fullName evidence="2">Uncharacterized protein</fullName>
    </submittedName>
</protein>
<name>A0A657LQB4_9HYPH</name>
<accession>A0A657LQB4</accession>
<sequence>MRKIVLSAAIAAVAALSFAAPSQAGGYGYNGYHQQYCFIKKIKSYDYYGNLVIKKIRICK</sequence>
<feature type="signal peptide" evidence="1">
    <location>
        <begin position="1"/>
        <end position="24"/>
    </location>
</feature>
<dbReference type="Proteomes" id="UP000182661">
    <property type="component" value="Unassembled WGS sequence"/>
</dbReference>
<evidence type="ECO:0000313" key="2">
    <source>
        <dbReference type="EMBL" id="OJF95059.1"/>
    </source>
</evidence>
<evidence type="ECO:0000313" key="3">
    <source>
        <dbReference type="Proteomes" id="UP000182661"/>
    </source>
</evidence>
<gene>
    <name evidence="2" type="ORF">AX760_04330</name>
</gene>
<reference evidence="2 3" key="1">
    <citation type="submission" date="2016-02" db="EMBL/GenBank/DDBJ databases">
        <title>Genome sequencing of a beta-galactosidase producing bacteria Rhizobium sp. 59.</title>
        <authorList>
            <person name="Wang D."/>
            <person name="Kot W."/>
            <person name="Qin Y."/>
            <person name="Hansen L."/>
            <person name="Naqvi K."/>
            <person name="Rensing C."/>
        </authorList>
    </citation>
    <scope>NUCLEOTIDE SEQUENCE [LARGE SCALE GENOMIC DNA]</scope>
    <source>
        <strain evidence="2 3">59</strain>
    </source>
</reference>
<keyword evidence="3" id="KW-1185">Reference proteome</keyword>
<feature type="chain" id="PRO_5025023633" evidence="1">
    <location>
        <begin position="25"/>
        <end position="60"/>
    </location>
</feature>
<organism evidence="2 3">
    <name type="scientific">Pararhizobium antarcticum</name>
    <dbReference type="NCBI Taxonomy" id="1798805"/>
    <lineage>
        <taxon>Bacteria</taxon>
        <taxon>Pseudomonadati</taxon>
        <taxon>Pseudomonadota</taxon>
        <taxon>Alphaproteobacteria</taxon>
        <taxon>Hyphomicrobiales</taxon>
        <taxon>Rhizobiaceae</taxon>
        <taxon>Rhizobium/Agrobacterium group</taxon>
        <taxon>Pararhizobium</taxon>
    </lineage>
</organism>